<proteinExistence type="inferred from homology"/>
<organism evidence="18 19">
    <name type="scientific">Candidatus Scatousia excrementigallinarum</name>
    <dbReference type="NCBI Taxonomy" id="2840935"/>
    <lineage>
        <taxon>Bacteria</taxon>
        <taxon>Candidatus Scatousia</taxon>
    </lineage>
</organism>
<comment type="cofactor">
    <cofactor evidence="1 16">
        <name>FAD</name>
        <dbReference type="ChEBI" id="CHEBI:57692"/>
    </cofactor>
</comment>
<keyword evidence="7 16" id="KW-0285">Flavoprotein</keyword>
<dbReference type="GO" id="GO:0071949">
    <property type="term" value="F:FAD binding"/>
    <property type="evidence" value="ECO:0007669"/>
    <property type="project" value="InterPro"/>
</dbReference>
<evidence type="ECO:0000256" key="12">
    <source>
        <dbReference type="ARBA" id="ARBA00023002"/>
    </source>
</evidence>
<dbReference type="GO" id="GO:0071555">
    <property type="term" value="P:cell wall organization"/>
    <property type="evidence" value="ECO:0007669"/>
    <property type="project" value="UniProtKB-KW"/>
</dbReference>
<evidence type="ECO:0000256" key="10">
    <source>
        <dbReference type="ARBA" id="ARBA00022960"/>
    </source>
</evidence>
<keyword evidence="8 16" id="KW-0274">FAD</keyword>
<reference evidence="18" key="1">
    <citation type="submission" date="2020-10" db="EMBL/GenBank/DDBJ databases">
        <authorList>
            <person name="Gilroy R."/>
        </authorList>
    </citation>
    <scope>NUCLEOTIDE SEQUENCE</scope>
    <source>
        <strain evidence="18">6276</strain>
    </source>
</reference>
<comment type="subcellular location">
    <subcellularLocation>
        <location evidence="3 16">Cytoplasm</location>
    </subcellularLocation>
</comment>
<evidence type="ECO:0000256" key="16">
    <source>
        <dbReference type="HAMAP-Rule" id="MF_00037"/>
    </source>
</evidence>
<keyword evidence="9 16" id="KW-0521">NADP</keyword>
<evidence type="ECO:0000256" key="13">
    <source>
        <dbReference type="ARBA" id="ARBA00023306"/>
    </source>
</evidence>
<comment type="similarity">
    <text evidence="16">Belongs to the MurB family.</text>
</comment>
<dbReference type="InterPro" id="IPR036635">
    <property type="entry name" value="MurB_C_sf"/>
</dbReference>
<dbReference type="Gene3D" id="3.30.465.10">
    <property type="match status" value="1"/>
</dbReference>
<feature type="active site" evidence="16">
    <location>
        <position position="156"/>
    </location>
</feature>
<reference evidence="18" key="2">
    <citation type="journal article" date="2021" name="PeerJ">
        <title>Extensive microbial diversity within the chicken gut microbiome revealed by metagenomics and culture.</title>
        <authorList>
            <person name="Gilroy R."/>
            <person name="Ravi A."/>
            <person name="Getino M."/>
            <person name="Pursley I."/>
            <person name="Horton D.L."/>
            <person name="Alikhan N.F."/>
            <person name="Baker D."/>
            <person name="Gharbi K."/>
            <person name="Hall N."/>
            <person name="Watson M."/>
            <person name="Adriaenssens E.M."/>
            <person name="Foster-Nyarko E."/>
            <person name="Jarju S."/>
            <person name="Secka A."/>
            <person name="Antonio M."/>
            <person name="Oren A."/>
            <person name="Chaudhuri R.R."/>
            <person name="La Ragione R."/>
            <person name="Hildebrand F."/>
            <person name="Pallen M.J."/>
        </authorList>
    </citation>
    <scope>NUCLEOTIDE SEQUENCE</scope>
    <source>
        <strain evidence="18">6276</strain>
    </source>
</reference>
<evidence type="ECO:0000256" key="15">
    <source>
        <dbReference type="ARBA" id="ARBA00048914"/>
    </source>
</evidence>
<evidence type="ECO:0000256" key="6">
    <source>
        <dbReference type="ARBA" id="ARBA00022618"/>
    </source>
</evidence>
<dbReference type="NCBIfam" id="TIGR00179">
    <property type="entry name" value="murB"/>
    <property type="match status" value="1"/>
</dbReference>
<dbReference type="EC" id="1.3.1.98" evidence="16"/>
<evidence type="ECO:0000313" key="19">
    <source>
        <dbReference type="Proteomes" id="UP000823928"/>
    </source>
</evidence>
<evidence type="ECO:0000256" key="3">
    <source>
        <dbReference type="ARBA" id="ARBA00004496"/>
    </source>
</evidence>
<evidence type="ECO:0000256" key="8">
    <source>
        <dbReference type="ARBA" id="ARBA00022827"/>
    </source>
</evidence>
<protein>
    <recommendedName>
        <fullName evidence="16">UDP-N-acetylenolpyruvoylglucosamine reductase</fullName>
        <ecNumber evidence="16">1.3.1.98</ecNumber>
    </recommendedName>
    <alternativeName>
        <fullName evidence="16">UDP-N-acetylmuramate dehydrogenase</fullName>
    </alternativeName>
</protein>
<evidence type="ECO:0000256" key="9">
    <source>
        <dbReference type="ARBA" id="ARBA00022857"/>
    </source>
</evidence>
<dbReference type="EMBL" id="DVIU01000035">
    <property type="protein sequence ID" value="HIS35318.1"/>
    <property type="molecule type" value="Genomic_DNA"/>
</dbReference>
<dbReference type="GO" id="GO:0005829">
    <property type="term" value="C:cytosol"/>
    <property type="evidence" value="ECO:0007669"/>
    <property type="project" value="TreeGrafter"/>
</dbReference>
<dbReference type="GO" id="GO:0009252">
    <property type="term" value="P:peptidoglycan biosynthetic process"/>
    <property type="evidence" value="ECO:0007669"/>
    <property type="project" value="UniProtKB-UniRule"/>
</dbReference>
<keyword evidence="5 16" id="KW-0963">Cytoplasm</keyword>
<evidence type="ECO:0000256" key="5">
    <source>
        <dbReference type="ARBA" id="ARBA00022490"/>
    </source>
</evidence>
<keyword evidence="12 16" id="KW-0560">Oxidoreductase</keyword>
<dbReference type="InterPro" id="IPR016167">
    <property type="entry name" value="FAD-bd_PCMH_sub1"/>
</dbReference>
<dbReference type="GO" id="GO:0051301">
    <property type="term" value="P:cell division"/>
    <property type="evidence" value="ECO:0007669"/>
    <property type="project" value="UniProtKB-KW"/>
</dbReference>
<dbReference type="GO" id="GO:0008360">
    <property type="term" value="P:regulation of cell shape"/>
    <property type="evidence" value="ECO:0007669"/>
    <property type="project" value="UniProtKB-KW"/>
</dbReference>
<evidence type="ECO:0000256" key="11">
    <source>
        <dbReference type="ARBA" id="ARBA00022984"/>
    </source>
</evidence>
<dbReference type="SUPFAM" id="SSF56194">
    <property type="entry name" value="Uridine diphospho-N-Acetylenolpyruvylglucosamine reductase, MurB, C-terminal domain"/>
    <property type="match status" value="1"/>
</dbReference>
<dbReference type="GO" id="GO:0008762">
    <property type="term" value="F:UDP-N-acetylmuramate dehydrogenase activity"/>
    <property type="evidence" value="ECO:0007669"/>
    <property type="project" value="UniProtKB-UniRule"/>
</dbReference>
<evidence type="ECO:0000256" key="4">
    <source>
        <dbReference type="ARBA" id="ARBA00004752"/>
    </source>
</evidence>
<sequence length="298" mass="32717">MRVEENFDVSRLTSFKTGGKIKKVYFPENISDFITITEQESDFKVFGNLTNTLVSAAGYDGVIIITTGMNNYSIYGTSVVAECGLKGPKLSQAAAKEGLSGLEFMVAFPGSVGGECFMNAGAHGQSISDTLVCVNCWSREKGLFKLSKDEMQFSYRTSICQKESFVILSAEFELTRASREKIEAGMKENLDFRHAKQPSLALPNCGSVFRNPEGDSAGRLLEASGAKNLSVGGVHVWENHANFIINDGAGNSTDILEIMYKMYSGVKEKFGIELKPEVRYLGGNNEKEVEICRKLKMI</sequence>
<evidence type="ECO:0000259" key="17">
    <source>
        <dbReference type="PROSITE" id="PS51387"/>
    </source>
</evidence>
<name>A0A9D1EWV2_9BACT</name>
<comment type="function">
    <text evidence="2 16">Cell wall formation.</text>
</comment>
<feature type="active site" evidence="16">
    <location>
        <position position="277"/>
    </location>
</feature>
<dbReference type="AlphaFoldDB" id="A0A9D1EWV2"/>
<gene>
    <name evidence="16 18" type="primary">murB</name>
    <name evidence="18" type="ORF">IAC10_01620</name>
</gene>
<evidence type="ECO:0000256" key="1">
    <source>
        <dbReference type="ARBA" id="ARBA00001974"/>
    </source>
</evidence>
<dbReference type="InterPro" id="IPR036318">
    <property type="entry name" value="FAD-bd_PCMH-like_sf"/>
</dbReference>
<dbReference type="NCBIfam" id="NF010480">
    <property type="entry name" value="PRK13905.1"/>
    <property type="match status" value="1"/>
</dbReference>
<dbReference type="Gene3D" id="3.90.78.10">
    <property type="entry name" value="UDP-N-acetylenolpyruvoylglucosamine reductase, C-terminal domain"/>
    <property type="match status" value="1"/>
</dbReference>
<dbReference type="InterPro" id="IPR006094">
    <property type="entry name" value="Oxid_FAD_bind_N"/>
</dbReference>
<keyword evidence="11 16" id="KW-0573">Peptidoglycan synthesis</keyword>
<dbReference type="SUPFAM" id="SSF56176">
    <property type="entry name" value="FAD-binding/transporter-associated domain-like"/>
    <property type="match status" value="1"/>
</dbReference>
<keyword evidence="14 16" id="KW-0961">Cell wall biogenesis/degradation</keyword>
<dbReference type="InterPro" id="IPR016166">
    <property type="entry name" value="FAD-bd_PCMH"/>
</dbReference>
<dbReference type="Gene3D" id="3.30.43.10">
    <property type="entry name" value="Uridine Diphospho-n-acetylenolpyruvylglucosamine Reductase, domain 2"/>
    <property type="match status" value="1"/>
</dbReference>
<evidence type="ECO:0000256" key="2">
    <source>
        <dbReference type="ARBA" id="ARBA00003921"/>
    </source>
</evidence>
<evidence type="ECO:0000256" key="14">
    <source>
        <dbReference type="ARBA" id="ARBA00023316"/>
    </source>
</evidence>
<dbReference type="InterPro" id="IPR003170">
    <property type="entry name" value="MurB"/>
</dbReference>
<dbReference type="HAMAP" id="MF_00037">
    <property type="entry name" value="MurB"/>
    <property type="match status" value="1"/>
</dbReference>
<dbReference type="PANTHER" id="PTHR21071">
    <property type="entry name" value="UDP-N-ACETYLENOLPYRUVOYLGLUCOSAMINE REDUCTASE"/>
    <property type="match status" value="1"/>
</dbReference>
<keyword evidence="6 16" id="KW-0132">Cell division</keyword>
<evidence type="ECO:0000256" key="7">
    <source>
        <dbReference type="ARBA" id="ARBA00022630"/>
    </source>
</evidence>
<comment type="pathway">
    <text evidence="4 16">Cell wall biogenesis; peptidoglycan biosynthesis.</text>
</comment>
<keyword evidence="10 16" id="KW-0133">Cell shape</keyword>
<feature type="domain" description="FAD-binding PCMH-type" evidence="17">
    <location>
        <begin position="17"/>
        <end position="177"/>
    </location>
</feature>
<dbReference type="Pfam" id="PF02873">
    <property type="entry name" value="MurB_C"/>
    <property type="match status" value="1"/>
</dbReference>
<dbReference type="InterPro" id="IPR011601">
    <property type="entry name" value="MurB_C"/>
</dbReference>
<evidence type="ECO:0000313" key="18">
    <source>
        <dbReference type="EMBL" id="HIS35318.1"/>
    </source>
</evidence>
<dbReference type="PANTHER" id="PTHR21071:SF4">
    <property type="entry name" value="UDP-N-ACETYLENOLPYRUVOYLGLUCOSAMINE REDUCTASE"/>
    <property type="match status" value="1"/>
</dbReference>
<dbReference type="InterPro" id="IPR016169">
    <property type="entry name" value="FAD-bd_PCMH_sub2"/>
</dbReference>
<feature type="active site" description="Proton donor" evidence="16">
    <location>
        <position position="207"/>
    </location>
</feature>
<dbReference type="Pfam" id="PF01565">
    <property type="entry name" value="FAD_binding_4"/>
    <property type="match status" value="1"/>
</dbReference>
<dbReference type="Proteomes" id="UP000823928">
    <property type="component" value="Unassembled WGS sequence"/>
</dbReference>
<dbReference type="PROSITE" id="PS51387">
    <property type="entry name" value="FAD_PCMH"/>
    <property type="match status" value="1"/>
</dbReference>
<keyword evidence="13 16" id="KW-0131">Cell cycle</keyword>
<accession>A0A9D1EWV2</accession>
<comment type="catalytic activity">
    <reaction evidence="15 16">
        <text>UDP-N-acetyl-alpha-D-muramate + NADP(+) = UDP-N-acetyl-3-O-(1-carboxyvinyl)-alpha-D-glucosamine + NADPH + H(+)</text>
        <dbReference type="Rhea" id="RHEA:12248"/>
        <dbReference type="ChEBI" id="CHEBI:15378"/>
        <dbReference type="ChEBI" id="CHEBI:57783"/>
        <dbReference type="ChEBI" id="CHEBI:58349"/>
        <dbReference type="ChEBI" id="CHEBI:68483"/>
        <dbReference type="ChEBI" id="CHEBI:70757"/>
        <dbReference type="EC" id="1.3.1.98"/>
    </reaction>
</comment>
<comment type="caution">
    <text evidence="18">The sequence shown here is derived from an EMBL/GenBank/DDBJ whole genome shotgun (WGS) entry which is preliminary data.</text>
</comment>